<evidence type="ECO:0000313" key="3">
    <source>
        <dbReference type="Proteomes" id="UP001285441"/>
    </source>
</evidence>
<protein>
    <recommendedName>
        <fullName evidence="1">Heterokaryon incompatibility domain-containing protein</fullName>
    </recommendedName>
</protein>
<sequence>MSTTRTGDSGAPNGHETANAKTVRLGFGCGNGSSLALLEVLKPLCDTCWRTLAHESVQPVFTEHLRPDFIPPQSADQLPPELRHKHSIQCLEFVQKMLLNCLSNSAHDCEPKPSPGVDWPRRILEIDEQVIKLVNFDSASMAGNLRRGILISSLPLTLRQAVYLCSYLGIAYIWIDALCILQGQTLDWEQEAQKMETVYCRSRITIIAASSTSCHSGFLDVDLESLARDLGLDTPFIQPPARLVARHEA</sequence>
<dbReference type="Proteomes" id="UP001285441">
    <property type="component" value="Unassembled WGS sequence"/>
</dbReference>
<evidence type="ECO:0000313" key="2">
    <source>
        <dbReference type="EMBL" id="KAK3393946.1"/>
    </source>
</evidence>
<dbReference type="AlphaFoldDB" id="A0AAE0P600"/>
<proteinExistence type="predicted"/>
<dbReference type="PANTHER" id="PTHR33112:SF8">
    <property type="entry name" value="HETEROKARYON INCOMPATIBILITY DOMAIN-CONTAINING PROTEIN"/>
    <property type="match status" value="1"/>
</dbReference>
<reference evidence="2" key="2">
    <citation type="submission" date="2023-06" db="EMBL/GenBank/DDBJ databases">
        <authorList>
            <consortium name="Lawrence Berkeley National Laboratory"/>
            <person name="Haridas S."/>
            <person name="Hensen N."/>
            <person name="Bonometti L."/>
            <person name="Westerberg I."/>
            <person name="Brannstrom I.O."/>
            <person name="Guillou S."/>
            <person name="Cros-Aarteil S."/>
            <person name="Calhoun S."/>
            <person name="Kuo A."/>
            <person name="Mondo S."/>
            <person name="Pangilinan J."/>
            <person name="Riley R."/>
            <person name="LaButti K."/>
            <person name="Andreopoulos B."/>
            <person name="Lipzen A."/>
            <person name="Chen C."/>
            <person name="Yanf M."/>
            <person name="Daum C."/>
            <person name="Ng V."/>
            <person name="Clum A."/>
            <person name="Steindorff A."/>
            <person name="Ohm R."/>
            <person name="Martin F."/>
            <person name="Silar P."/>
            <person name="Natvig D."/>
            <person name="Lalanne C."/>
            <person name="Gautier V."/>
            <person name="Ament-velasquez S.L."/>
            <person name="Kruys A."/>
            <person name="Hutchinson M.I."/>
            <person name="Powell A.J."/>
            <person name="Barry K."/>
            <person name="Miller A.N."/>
            <person name="Grigoriev I.V."/>
            <person name="Debuchy R."/>
            <person name="Gladieux P."/>
            <person name="Thoren M.H."/>
            <person name="Johannesson H."/>
        </authorList>
    </citation>
    <scope>NUCLEOTIDE SEQUENCE</scope>
    <source>
        <strain evidence="2">CBS 232.78</strain>
    </source>
</reference>
<dbReference type="Pfam" id="PF06985">
    <property type="entry name" value="HET"/>
    <property type="match status" value="1"/>
</dbReference>
<dbReference type="EMBL" id="JAULSW010000001">
    <property type="protein sequence ID" value="KAK3393946.1"/>
    <property type="molecule type" value="Genomic_DNA"/>
</dbReference>
<comment type="caution">
    <text evidence="2">The sequence shown here is derived from an EMBL/GenBank/DDBJ whole genome shotgun (WGS) entry which is preliminary data.</text>
</comment>
<dbReference type="InterPro" id="IPR010730">
    <property type="entry name" value="HET"/>
</dbReference>
<organism evidence="2 3">
    <name type="scientific">Podospora didyma</name>
    <dbReference type="NCBI Taxonomy" id="330526"/>
    <lineage>
        <taxon>Eukaryota</taxon>
        <taxon>Fungi</taxon>
        <taxon>Dikarya</taxon>
        <taxon>Ascomycota</taxon>
        <taxon>Pezizomycotina</taxon>
        <taxon>Sordariomycetes</taxon>
        <taxon>Sordariomycetidae</taxon>
        <taxon>Sordariales</taxon>
        <taxon>Podosporaceae</taxon>
        <taxon>Podospora</taxon>
    </lineage>
</organism>
<name>A0AAE0P600_9PEZI</name>
<feature type="domain" description="Heterokaryon incompatibility" evidence="1">
    <location>
        <begin position="150"/>
        <end position="222"/>
    </location>
</feature>
<gene>
    <name evidence="2" type="ORF">B0H63DRAFT_517112</name>
</gene>
<reference evidence="2" key="1">
    <citation type="journal article" date="2023" name="Mol. Phylogenet. Evol.">
        <title>Genome-scale phylogeny and comparative genomics of the fungal order Sordariales.</title>
        <authorList>
            <person name="Hensen N."/>
            <person name="Bonometti L."/>
            <person name="Westerberg I."/>
            <person name="Brannstrom I.O."/>
            <person name="Guillou S."/>
            <person name="Cros-Aarteil S."/>
            <person name="Calhoun S."/>
            <person name="Haridas S."/>
            <person name="Kuo A."/>
            <person name="Mondo S."/>
            <person name="Pangilinan J."/>
            <person name="Riley R."/>
            <person name="LaButti K."/>
            <person name="Andreopoulos B."/>
            <person name="Lipzen A."/>
            <person name="Chen C."/>
            <person name="Yan M."/>
            <person name="Daum C."/>
            <person name="Ng V."/>
            <person name="Clum A."/>
            <person name="Steindorff A."/>
            <person name="Ohm R.A."/>
            <person name="Martin F."/>
            <person name="Silar P."/>
            <person name="Natvig D.O."/>
            <person name="Lalanne C."/>
            <person name="Gautier V."/>
            <person name="Ament-Velasquez S.L."/>
            <person name="Kruys A."/>
            <person name="Hutchinson M.I."/>
            <person name="Powell A.J."/>
            <person name="Barry K."/>
            <person name="Miller A.N."/>
            <person name="Grigoriev I.V."/>
            <person name="Debuchy R."/>
            <person name="Gladieux P."/>
            <person name="Hiltunen Thoren M."/>
            <person name="Johannesson H."/>
        </authorList>
    </citation>
    <scope>NUCLEOTIDE SEQUENCE</scope>
    <source>
        <strain evidence="2">CBS 232.78</strain>
    </source>
</reference>
<evidence type="ECO:0000259" key="1">
    <source>
        <dbReference type="Pfam" id="PF06985"/>
    </source>
</evidence>
<accession>A0AAE0P600</accession>
<keyword evidence="3" id="KW-1185">Reference proteome</keyword>
<dbReference type="PANTHER" id="PTHR33112">
    <property type="entry name" value="DOMAIN PROTEIN, PUTATIVE-RELATED"/>
    <property type="match status" value="1"/>
</dbReference>